<evidence type="ECO:0000256" key="5">
    <source>
        <dbReference type="ARBA" id="ARBA00022692"/>
    </source>
</evidence>
<keyword evidence="8 10" id="KW-0406">Ion transport</keyword>
<dbReference type="FunFam" id="1.20.120.610:FF:000002">
    <property type="entry name" value="V-type proton ATPase proteolipid subunit"/>
    <property type="match status" value="1"/>
</dbReference>
<evidence type="ECO:0000256" key="6">
    <source>
        <dbReference type="ARBA" id="ARBA00022781"/>
    </source>
</evidence>
<accession>A0A2P6UZZ8</accession>
<dbReference type="SUPFAM" id="SSF81333">
    <property type="entry name" value="F1F0 ATP synthase subunit C"/>
    <property type="match status" value="2"/>
</dbReference>
<protein>
    <submittedName>
        <fullName evidence="12">Vacuolar proton-ATPase subunit c proteolipid</fullName>
    </submittedName>
</protein>
<keyword evidence="6" id="KW-0375">Hydrogen ion transport</keyword>
<comment type="subcellular location">
    <subcellularLocation>
        <location evidence="2">Membrane</location>
        <topology evidence="2">Multi-pass membrane protein</topology>
    </subcellularLocation>
</comment>
<comment type="function">
    <text evidence="1 10">Proton-conducting pore forming subunit of the membrane integral V0 complex of vacuolar ATPase. V-ATPase is responsible for acidifying a variety of intracellular compartments in eukaryotic cells.</text>
</comment>
<dbReference type="PANTHER" id="PTHR10263">
    <property type="entry name" value="V-TYPE PROTON ATPASE PROTEOLIPID SUBUNIT"/>
    <property type="match status" value="1"/>
</dbReference>
<dbReference type="CDD" id="cd18177">
    <property type="entry name" value="ATP-synt_Vo_c_ATP6F_rpt1"/>
    <property type="match status" value="1"/>
</dbReference>
<evidence type="ECO:0000256" key="9">
    <source>
        <dbReference type="ARBA" id="ARBA00023136"/>
    </source>
</evidence>
<dbReference type="InterPro" id="IPR000245">
    <property type="entry name" value="ATPase_proteolipid_csu"/>
</dbReference>
<evidence type="ECO:0000256" key="4">
    <source>
        <dbReference type="ARBA" id="ARBA00022448"/>
    </source>
</evidence>
<name>A0A2P6UZZ8_9CHLO</name>
<evidence type="ECO:0000256" key="8">
    <source>
        <dbReference type="ARBA" id="ARBA00023065"/>
    </source>
</evidence>
<dbReference type="Proteomes" id="UP000239649">
    <property type="component" value="Unassembled WGS sequence"/>
</dbReference>
<evidence type="ECO:0000313" key="13">
    <source>
        <dbReference type="Proteomes" id="UP000239649"/>
    </source>
</evidence>
<evidence type="ECO:0000256" key="2">
    <source>
        <dbReference type="ARBA" id="ARBA00004141"/>
    </source>
</evidence>
<dbReference type="STRING" id="554055.A0A2P6UZZ8"/>
<dbReference type="CDD" id="cd18178">
    <property type="entry name" value="ATP-synt_Vo_c_ATP6F_rpt2"/>
    <property type="match status" value="1"/>
</dbReference>
<dbReference type="Pfam" id="PF00137">
    <property type="entry name" value="ATP-synt_C"/>
    <property type="match status" value="2"/>
</dbReference>
<feature type="domain" description="V-ATPase proteolipid subunit C-like" evidence="11">
    <location>
        <begin position="132"/>
        <end position="191"/>
    </location>
</feature>
<dbReference type="InterPro" id="IPR035921">
    <property type="entry name" value="F/V-ATP_Csub_sf"/>
</dbReference>
<dbReference type="Gene3D" id="1.20.120.610">
    <property type="entry name" value="lithium bound rotor ring of v- atpase"/>
    <property type="match status" value="1"/>
</dbReference>
<dbReference type="OrthoDB" id="10264021at2759"/>
<feature type="transmembrane region" description="Helical" evidence="10">
    <location>
        <begin position="85"/>
        <end position="107"/>
    </location>
</feature>
<proteinExistence type="inferred from homology"/>
<sequence>MKALMYGVTAILGLPSLLLLLYLLQVDLTYLFFLFRNISPYFWSALGISLCVGLSVVGAAWGIFITGSSLVGAAIREPRITSKNLISIIFCEAVAIYGVIVAIILQTKVEGAKQNSDGSYGLAAANAGYAILGAGSVTGWANLACGLSVGIVGSSAALSDAANSTLFVKILVVEIFASALGLFGVIIGIIMAGNASFTAQN</sequence>
<dbReference type="GO" id="GO:0033179">
    <property type="term" value="C:proton-transporting V-type ATPase, V0 domain"/>
    <property type="evidence" value="ECO:0007669"/>
    <property type="project" value="InterPro"/>
</dbReference>
<keyword evidence="13" id="KW-1185">Reference proteome</keyword>
<keyword evidence="4 10" id="KW-0813">Transport</keyword>
<evidence type="ECO:0000256" key="3">
    <source>
        <dbReference type="ARBA" id="ARBA00007296"/>
    </source>
</evidence>
<organism evidence="12 13">
    <name type="scientific">Micractinium conductrix</name>
    <dbReference type="NCBI Taxonomy" id="554055"/>
    <lineage>
        <taxon>Eukaryota</taxon>
        <taxon>Viridiplantae</taxon>
        <taxon>Chlorophyta</taxon>
        <taxon>core chlorophytes</taxon>
        <taxon>Trebouxiophyceae</taxon>
        <taxon>Chlorellales</taxon>
        <taxon>Chlorellaceae</taxon>
        <taxon>Chlorella clade</taxon>
        <taxon>Micractinium</taxon>
    </lineage>
</organism>
<keyword evidence="5 10" id="KW-0812">Transmembrane</keyword>
<evidence type="ECO:0000259" key="11">
    <source>
        <dbReference type="Pfam" id="PF00137"/>
    </source>
</evidence>
<evidence type="ECO:0000313" key="12">
    <source>
        <dbReference type="EMBL" id="PSC67411.1"/>
    </source>
</evidence>
<dbReference type="AlphaFoldDB" id="A0A2P6UZZ8"/>
<keyword evidence="9 10" id="KW-0472">Membrane</keyword>
<dbReference type="InterPro" id="IPR002379">
    <property type="entry name" value="ATPase_proteolipid_c-like_dom"/>
</dbReference>
<feature type="domain" description="V-ATPase proteolipid subunit C-like" evidence="11">
    <location>
        <begin position="46"/>
        <end position="105"/>
    </location>
</feature>
<dbReference type="GO" id="GO:0046961">
    <property type="term" value="F:proton-transporting ATPase activity, rotational mechanism"/>
    <property type="evidence" value="ECO:0007669"/>
    <property type="project" value="InterPro"/>
</dbReference>
<comment type="subunit">
    <text evidence="10">V-ATPase is a heteromultimeric enzyme composed of a peripheral catalytic V1 complex attached to an integral membrane V0 proton pore complex.</text>
</comment>
<evidence type="ECO:0000256" key="1">
    <source>
        <dbReference type="ARBA" id="ARBA00002481"/>
    </source>
</evidence>
<evidence type="ECO:0000256" key="7">
    <source>
        <dbReference type="ARBA" id="ARBA00022989"/>
    </source>
</evidence>
<dbReference type="EMBL" id="LHPF02000061">
    <property type="protein sequence ID" value="PSC67411.1"/>
    <property type="molecule type" value="Genomic_DNA"/>
</dbReference>
<evidence type="ECO:0000256" key="10">
    <source>
        <dbReference type="RuleBase" id="RU363060"/>
    </source>
</evidence>
<feature type="transmembrane region" description="Helical" evidence="10">
    <location>
        <begin position="166"/>
        <end position="192"/>
    </location>
</feature>
<reference evidence="12 13" key="1">
    <citation type="journal article" date="2018" name="Plant J.">
        <title>Genome sequences of Chlorella sorokiniana UTEX 1602 and Micractinium conductrix SAG 241.80: implications to maltose excretion by a green alga.</title>
        <authorList>
            <person name="Arriola M.B."/>
            <person name="Velmurugan N."/>
            <person name="Zhang Y."/>
            <person name="Plunkett M.H."/>
            <person name="Hondzo H."/>
            <person name="Barney B.M."/>
        </authorList>
    </citation>
    <scope>NUCLEOTIDE SEQUENCE [LARGE SCALE GENOMIC DNA]</scope>
    <source>
        <strain evidence="12 13">SAG 241.80</strain>
    </source>
</reference>
<feature type="transmembrane region" description="Helical" evidence="10">
    <location>
        <begin position="41"/>
        <end position="64"/>
    </location>
</feature>
<gene>
    <name evidence="12" type="ORF">C2E20_8909</name>
</gene>
<comment type="caution">
    <text evidence="12">The sequence shown here is derived from an EMBL/GenBank/DDBJ whole genome shotgun (WGS) entry which is preliminary data.</text>
</comment>
<dbReference type="PRINTS" id="PR00122">
    <property type="entry name" value="VACATPASE"/>
</dbReference>
<feature type="transmembrane region" description="Helical" evidence="10">
    <location>
        <begin position="127"/>
        <end position="154"/>
    </location>
</feature>
<keyword evidence="7 10" id="KW-1133">Transmembrane helix</keyword>
<comment type="similarity">
    <text evidence="3 10">Belongs to the V-ATPase proteolipid subunit family.</text>
</comment>